<evidence type="ECO:0000256" key="12">
    <source>
        <dbReference type="ARBA" id="ARBA00023065"/>
    </source>
</evidence>
<keyword evidence="4" id="KW-1003">Cell membrane</keyword>
<dbReference type="FunFam" id="2.60.40.1660:FF:000005">
    <property type="entry name" value="Sodium/potassium-transporting ATPase subunit beta"/>
    <property type="match status" value="1"/>
</dbReference>
<comment type="function">
    <text evidence="17">This is the non-catalytic component of the active enzyme, which catalyzes the hydrolysis of ATP coupled with the exchange of Na(+) and K(+) ions across the plasma membrane. The exact function of the beta-3 subunit is not known.</text>
</comment>
<gene>
    <name evidence="20" type="ORF">OYC64_007339</name>
</gene>
<evidence type="ECO:0000256" key="17">
    <source>
        <dbReference type="ARBA" id="ARBA00037667"/>
    </source>
</evidence>
<keyword evidence="10 18" id="KW-1133">Transmembrane helix</keyword>
<keyword evidence="5" id="KW-0633">Potassium transport</keyword>
<comment type="caution">
    <text evidence="20">The sequence shown here is derived from an EMBL/GenBank/DDBJ whole genome shotgun (WGS) entry which is preliminary data.</text>
</comment>
<dbReference type="GO" id="GO:0006814">
    <property type="term" value="P:sodium ion transport"/>
    <property type="evidence" value="ECO:0007669"/>
    <property type="project" value="UniProtKB-KW"/>
</dbReference>
<evidence type="ECO:0000256" key="19">
    <source>
        <dbReference type="SAM" id="MobiDB-lite"/>
    </source>
</evidence>
<keyword evidence="6" id="KW-0740">Sodium/potassium transport</keyword>
<evidence type="ECO:0000256" key="14">
    <source>
        <dbReference type="ARBA" id="ARBA00023157"/>
    </source>
</evidence>
<feature type="region of interest" description="Disordered" evidence="19">
    <location>
        <begin position="1"/>
        <end position="107"/>
    </location>
</feature>
<evidence type="ECO:0000256" key="6">
    <source>
        <dbReference type="ARBA" id="ARBA00022607"/>
    </source>
</evidence>
<dbReference type="InterPro" id="IPR000402">
    <property type="entry name" value="Na/K_ATPase_sub_beta"/>
</dbReference>
<feature type="transmembrane region" description="Helical" evidence="18">
    <location>
        <begin position="122"/>
        <end position="146"/>
    </location>
</feature>
<dbReference type="Pfam" id="PF00287">
    <property type="entry name" value="Na_K-ATPase"/>
    <property type="match status" value="1"/>
</dbReference>
<keyword evidence="8" id="KW-0630">Potassium</keyword>
<evidence type="ECO:0000256" key="7">
    <source>
        <dbReference type="ARBA" id="ARBA00022692"/>
    </source>
</evidence>
<keyword evidence="16" id="KW-0739">Sodium transport</keyword>
<keyword evidence="13 18" id="KW-0472">Membrane</keyword>
<evidence type="ECO:0000256" key="15">
    <source>
        <dbReference type="ARBA" id="ARBA00023180"/>
    </source>
</evidence>
<dbReference type="Gene3D" id="2.60.40.1660">
    <property type="entry name" value="Na, k-atpase alpha subunit"/>
    <property type="match status" value="1"/>
</dbReference>
<evidence type="ECO:0000256" key="5">
    <source>
        <dbReference type="ARBA" id="ARBA00022538"/>
    </source>
</evidence>
<comment type="subcellular location">
    <subcellularLocation>
        <location evidence="1">Cell membrane</location>
        <topology evidence="1">Single-pass type II membrane protein</topology>
    </subcellularLocation>
    <subcellularLocation>
        <location evidence="18">Membrane</location>
    </subcellularLocation>
</comment>
<keyword evidence="21" id="KW-1185">Reference proteome</keyword>
<dbReference type="EMBL" id="JBIYXZ010002075">
    <property type="protein sequence ID" value="KAL3056842.1"/>
    <property type="molecule type" value="Genomic_DNA"/>
</dbReference>
<evidence type="ECO:0000256" key="13">
    <source>
        <dbReference type="ARBA" id="ARBA00023136"/>
    </source>
</evidence>
<keyword evidence="3 18" id="KW-0813">Transport</keyword>
<evidence type="ECO:0000256" key="3">
    <source>
        <dbReference type="ARBA" id="ARBA00022448"/>
    </source>
</evidence>
<dbReference type="GO" id="GO:0006813">
    <property type="term" value="P:potassium ion transport"/>
    <property type="evidence" value="ECO:0007669"/>
    <property type="project" value="UniProtKB-KW"/>
</dbReference>
<evidence type="ECO:0000313" key="20">
    <source>
        <dbReference type="EMBL" id="KAL3056842.1"/>
    </source>
</evidence>
<reference evidence="20 21" key="2">
    <citation type="journal article" date="2024" name="G3 (Bethesda)">
        <title>The genome of the cryopelagic Antarctic bald notothen, Trematomus borchgrevinki.</title>
        <authorList>
            <person name="Rayamajhi N."/>
            <person name="Rivera-Colon A.G."/>
            <person name="Minhas B.F."/>
            <person name="Cheng C.C."/>
            <person name="Catchen J.M."/>
        </authorList>
    </citation>
    <scope>NUCLEOTIDE SEQUENCE [LARGE SCALE GENOMIC DNA]</scope>
    <source>
        <strain evidence="20">AGRC-2024</strain>
    </source>
</reference>
<reference evidence="20 21" key="1">
    <citation type="journal article" date="2022" name="G3 (Bethesda)">
        <title>Evaluating Illumina-, Nanopore-, and PacBio-based genome assembly strategies with the bald notothen, Trematomus borchgrevinki.</title>
        <authorList>
            <person name="Rayamajhi N."/>
            <person name="Cheng C.C."/>
            <person name="Catchen J.M."/>
        </authorList>
    </citation>
    <scope>NUCLEOTIDE SEQUENCE [LARGE SCALE GENOMIC DNA]</scope>
    <source>
        <strain evidence="20">AGRC-2024</strain>
    </source>
</reference>
<dbReference type="InterPro" id="IPR038702">
    <property type="entry name" value="Na/K_ATPase_sub_beta_sf"/>
</dbReference>
<sequence length="360" mass="41634">MSSSTPEQNQDQNLEPKQEPDQDQEPKPETNQSVKEEEKAEETEKKKEEPKEETKEAKKEETKEAKKEETKEAKKEETKEAKKEENKPKDEPKGEPKGTWRDSIYNPRTGEFMGRTARSWGLILLFYFVFYAFLAGMFCLTMWVMLQTLDENIPTYQDRVPSPGLVIRPHAAEISFNRSDPTNYNQYTQHLHNFLQNYNDSVQERNDLCLVGEYTDQDAEPVKKVCQFKRSLLRQCSGLSDSSFGYAEGKPCIIIKMNRVIGLKPQGDPFINCTAKKNSPLQIRYFPSEGRLDKMFFPYYGKNTHADYVQPLVAVQLLLSKEDLNVEQTVECRVEGSNLRNNDERDKALGRVTFRVLVSE</sequence>
<dbReference type="PROSITE" id="PS00391">
    <property type="entry name" value="ATPASE_NA_K_BETA_2"/>
    <property type="match status" value="1"/>
</dbReference>
<evidence type="ECO:0000256" key="8">
    <source>
        <dbReference type="ARBA" id="ARBA00022958"/>
    </source>
</evidence>
<keyword evidence="15" id="KW-0325">Glycoprotein</keyword>
<evidence type="ECO:0000256" key="9">
    <source>
        <dbReference type="ARBA" id="ARBA00022968"/>
    </source>
</evidence>
<organism evidence="20 21">
    <name type="scientific">Pagothenia borchgrevinki</name>
    <name type="common">Bald rockcod</name>
    <name type="synonym">Trematomus borchgrevinki</name>
    <dbReference type="NCBI Taxonomy" id="8213"/>
    <lineage>
        <taxon>Eukaryota</taxon>
        <taxon>Metazoa</taxon>
        <taxon>Chordata</taxon>
        <taxon>Craniata</taxon>
        <taxon>Vertebrata</taxon>
        <taxon>Euteleostomi</taxon>
        <taxon>Actinopterygii</taxon>
        <taxon>Neopterygii</taxon>
        <taxon>Teleostei</taxon>
        <taxon>Neoteleostei</taxon>
        <taxon>Acanthomorphata</taxon>
        <taxon>Eupercaria</taxon>
        <taxon>Perciformes</taxon>
        <taxon>Notothenioidei</taxon>
        <taxon>Nototheniidae</taxon>
        <taxon>Pagothenia</taxon>
    </lineage>
</organism>
<feature type="compositionally biased region" description="Polar residues" evidence="19">
    <location>
        <begin position="1"/>
        <end position="13"/>
    </location>
</feature>
<name>A0ABD2GRN7_PAGBO</name>
<keyword evidence="9" id="KW-0735">Signal-anchor</keyword>
<keyword evidence="11" id="KW-0915">Sodium</keyword>
<evidence type="ECO:0000313" key="21">
    <source>
        <dbReference type="Proteomes" id="UP001619887"/>
    </source>
</evidence>
<dbReference type="Proteomes" id="UP001619887">
    <property type="component" value="Unassembled WGS sequence"/>
</dbReference>
<evidence type="ECO:0000256" key="1">
    <source>
        <dbReference type="ARBA" id="ARBA00004401"/>
    </source>
</evidence>
<dbReference type="PANTHER" id="PTHR11523:SF47">
    <property type="entry name" value="SODIUM_POTASSIUM-TRANSPORTING ATPASE SUBUNIT BETA-3"/>
    <property type="match status" value="1"/>
</dbReference>
<accession>A0ABD2GRN7</accession>
<keyword evidence="14" id="KW-1015">Disulfide bond</keyword>
<evidence type="ECO:0000256" key="2">
    <source>
        <dbReference type="ARBA" id="ARBA00005876"/>
    </source>
</evidence>
<evidence type="ECO:0000256" key="18">
    <source>
        <dbReference type="RuleBase" id="RU362099"/>
    </source>
</evidence>
<evidence type="ECO:0000256" key="16">
    <source>
        <dbReference type="ARBA" id="ARBA00023201"/>
    </source>
</evidence>
<keyword evidence="7 18" id="KW-0812">Transmembrane</keyword>
<proteinExistence type="inferred from homology"/>
<evidence type="ECO:0000256" key="10">
    <source>
        <dbReference type="ARBA" id="ARBA00022989"/>
    </source>
</evidence>
<protein>
    <recommendedName>
        <fullName evidence="18">Sodium/potassium-transporting ATPase subunit beta</fullName>
    </recommendedName>
</protein>
<dbReference type="AlphaFoldDB" id="A0ABD2GRN7"/>
<evidence type="ECO:0000256" key="11">
    <source>
        <dbReference type="ARBA" id="ARBA00023053"/>
    </source>
</evidence>
<dbReference type="NCBIfam" id="TIGR01107">
    <property type="entry name" value="Na_K_ATPase_bet"/>
    <property type="match status" value="1"/>
</dbReference>
<dbReference type="PANTHER" id="PTHR11523">
    <property type="entry name" value="SODIUM/POTASSIUM-DEPENDENT ATPASE BETA SUBUNIT"/>
    <property type="match status" value="1"/>
</dbReference>
<evidence type="ECO:0000256" key="4">
    <source>
        <dbReference type="ARBA" id="ARBA00022475"/>
    </source>
</evidence>
<comment type="similarity">
    <text evidence="2 18">Belongs to the X(+)/potassium ATPases subunit beta family.</text>
</comment>
<keyword evidence="12 18" id="KW-0406">Ion transport</keyword>
<dbReference type="GO" id="GO:0005886">
    <property type="term" value="C:plasma membrane"/>
    <property type="evidence" value="ECO:0007669"/>
    <property type="project" value="UniProtKB-SubCell"/>
</dbReference>
<feature type="compositionally biased region" description="Basic and acidic residues" evidence="19">
    <location>
        <begin position="14"/>
        <end position="100"/>
    </location>
</feature>